<dbReference type="AlphaFoldDB" id="K2FWV9"/>
<protein>
    <submittedName>
        <fullName evidence="2">Metallophosphoesterase</fullName>
    </submittedName>
</protein>
<dbReference type="InterPro" id="IPR051158">
    <property type="entry name" value="Metallophosphoesterase_sf"/>
</dbReference>
<name>K2FWV9_9BACT</name>
<feature type="transmembrane region" description="Helical" evidence="1">
    <location>
        <begin position="110"/>
        <end position="130"/>
    </location>
</feature>
<dbReference type="Gene3D" id="3.60.21.10">
    <property type="match status" value="1"/>
</dbReference>
<keyword evidence="1" id="KW-1133">Transmembrane helix</keyword>
<keyword evidence="1" id="KW-0472">Membrane</keyword>
<evidence type="ECO:0000313" key="2">
    <source>
        <dbReference type="EMBL" id="EKE26367.1"/>
    </source>
</evidence>
<dbReference type="EMBL" id="AMFJ01000828">
    <property type="protein sequence ID" value="EKE26367.1"/>
    <property type="molecule type" value="Genomic_DNA"/>
</dbReference>
<accession>K2FWV9</accession>
<feature type="transmembrane region" description="Helical" evidence="1">
    <location>
        <begin position="6"/>
        <end position="30"/>
    </location>
</feature>
<dbReference type="InterPro" id="IPR029052">
    <property type="entry name" value="Metallo-depent_PP-like"/>
</dbReference>
<dbReference type="PANTHER" id="PTHR31302:SF0">
    <property type="entry name" value="TRANSMEMBRANE PROTEIN WITH METALLOPHOSPHOESTERASE DOMAIN"/>
    <property type="match status" value="1"/>
</dbReference>
<sequence>MNSIFFFLFFIIIILWIMFLWHYFIYIFLVRFFNITNNNIKFYIIALLFILWISFILSSIISNYFENIYTSYYYFLSWIWLWFLVNLNILILFLYILGTFLKKYEIYQHKLYFVVPMLFLWIIFSLYWVYNAMSPQIKNVEINIKNLPSSWKDKKIVMISDVHLGHVYDDSFLEKTTERINKLNPDIIFIVWDLFDWMHWSLEKYIKPINDLKPKDWIYYVTWNHETYLWVNETYRILSKTNIKILKDEAVNIDWVQLIWLSYPERGRFKDFKETLGKIKINKDVPKILLYHSPTHLNEAADEWIDLQLSWHTHRWQMFPFNFITSIVYAGHDYWLSNIWDFQIYTSNWLWTWWPAIRTLSRSEIILISLK</sequence>
<evidence type="ECO:0000256" key="1">
    <source>
        <dbReference type="SAM" id="Phobius"/>
    </source>
</evidence>
<dbReference type="PANTHER" id="PTHR31302">
    <property type="entry name" value="TRANSMEMBRANE PROTEIN WITH METALLOPHOSPHOESTERASE DOMAIN-RELATED"/>
    <property type="match status" value="1"/>
</dbReference>
<comment type="caution">
    <text evidence="2">The sequence shown here is derived from an EMBL/GenBank/DDBJ whole genome shotgun (WGS) entry which is preliminary data.</text>
</comment>
<reference evidence="2" key="1">
    <citation type="journal article" date="2012" name="Science">
        <title>Fermentation, hydrogen, and sulfur metabolism in multiple uncultivated bacterial phyla.</title>
        <authorList>
            <person name="Wrighton K.C."/>
            <person name="Thomas B.C."/>
            <person name="Sharon I."/>
            <person name="Miller C.S."/>
            <person name="Castelle C.J."/>
            <person name="VerBerkmoes N.C."/>
            <person name="Wilkins M.J."/>
            <person name="Hettich R.L."/>
            <person name="Lipton M.S."/>
            <person name="Williams K.H."/>
            <person name="Long P.E."/>
            <person name="Banfield J.F."/>
        </authorList>
    </citation>
    <scope>NUCLEOTIDE SEQUENCE [LARGE SCALE GENOMIC DNA]</scope>
</reference>
<keyword evidence="1" id="KW-0812">Transmembrane</keyword>
<feature type="transmembrane region" description="Helical" evidence="1">
    <location>
        <begin position="42"/>
        <end position="65"/>
    </location>
</feature>
<feature type="transmembrane region" description="Helical" evidence="1">
    <location>
        <begin position="71"/>
        <end position="98"/>
    </location>
</feature>
<dbReference type="SUPFAM" id="SSF56300">
    <property type="entry name" value="Metallo-dependent phosphatases"/>
    <property type="match status" value="1"/>
</dbReference>
<proteinExistence type="predicted"/>
<organism evidence="2">
    <name type="scientific">uncultured bacterium</name>
    <name type="common">gcode 4</name>
    <dbReference type="NCBI Taxonomy" id="1234023"/>
    <lineage>
        <taxon>Bacteria</taxon>
        <taxon>environmental samples</taxon>
    </lineage>
</organism>
<gene>
    <name evidence="2" type="ORF">ACD_4C00312G0004</name>
</gene>